<name>A0A8K0KBB1_LADFU</name>
<dbReference type="EMBL" id="KZ308521">
    <property type="protein sequence ID" value="KAG8230999.1"/>
    <property type="molecule type" value="Genomic_DNA"/>
</dbReference>
<dbReference type="PANTHER" id="PTHR46114">
    <property type="entry name" value="APPLE DOMAIN-CONTAINING PROTEIN"/>
    <property type="match status" value="1"/>
</dbReference>
<dbReference type="PANTHER" id="PTHR46114:SF1">
    <property type="entry name" value="ZAD DOMAIN-CONTAINING PROTEIN"/>
    <property type="match status" value="1"/>
</dbReference>
<protein>
    <submittedName>
        <fullName evidence="1">Uncharacterized protein</fullName>
    </submittedName>
</protein>
<reference evidence="1" key="1">
    <citation type="submission" date="2013-04" db="EMBL/GenBank/DDBJ databases">
        <authorList>
            <person name="Qu J."/>
            <person name="Murali S.C."/>
            <person name="Bandaranaike D."/>
            <person name="Bellair M."/>
            <person name="Blankenburg K."/>
            <person name="Chao H."/>
            <person name="Dinh H."/>
            <person name="Doddapaneni H."/>
            <person name="Downs B."/>
            <person name="Dugan-Rocha S."/>
            <person name="Elkadiri S."/>
            <person name="Gnanaolivu R.D."/>
            <person name="Hernandez B."/>
            <person name="Javaid M."/>
            <person name="Jayaseelan J.C."/>
            <person name="Lee S."/>
            <person name="Li M."/>
            <person name="Ming W."/>
            <person name="Munidasa M."/>
            <person name="Muniz J."/>
            <person name="Nguyen L."/>
            <person name="Ongeri F."/>
            <person name="Osuji N."/>
            <person name="Pu L.-L."/>
            <person name="Puazo M."/>
            <person name="Qu C."/>
            <person name="Quiroz J."/>
            <person name="Raj R."/>
            <person name="Weissenberger G."/>
            <person name="Xin Y."/>
            <person name="Zou X."/>
            <person name="Han Y."/>
            <person name="Richards S."/>
            <person name="Worley K."/>
            <person name="Muzny D."/>
            <person name="Gibbs R."/>
        </authorList>
    </citation>
    <scope>NUCLEOTIDE SEQUENCE</scope>
    <source>
        <strain evidence="1">Sampled in the wild</strain>
    </source>
</reference>
<accession>A0A8K0KBB1</accession>
<sequence length="85" mass="10029">MKQFVKVLDNKSAAFRYLQDFFPKQISKPIKKILEWNKFSKLVTSKENAAWKRFIAVVRGFLGNQKVEVYVELVEILVKNYDKMG</sequence>
<organism evidence="1 2">
    <name type="scientific">Ladona fulva</name>
    <name type="common">Scarce chaser dragonfly</name>
    <name type="synonym">Libellula fulva</name>
    <dbReference type="NCBI Taxonomy" id="123851"/>
    <lineage>
        <taxon>Eukaryota</taxon>
        <taxon>Metazoa</taxon>
        <taxon>Ecdysozoa</taxon>
        <taxon>Arthropoda</taxon>
        <taxon>Hexapoda</taxon>
        <taxon>Insecta</taxon>
        <taxon>Pterygota</taxon>
        <taxon>Palaeoptera</taxon>
        <taxon>Odonata</taxon>
        <taxon>Epiprocta</taxon>
        <taxon>Anisoptera</taxon>
        <taxon>Libelluloidea</taxon>
        <taxon>Libellulidae</taxon>
        <taxon>Ladona</taxon>
    </lineage>
</organism>
<comment type="caution">
    <text evidence="1">The sequence shown here is derived from an EMBL/GenBank/DDBJ whole genome shotgun (WGS) entry which is preliminary data.</text>
</comment>
<keyword evidence="2" id="KW-1185">Reference proteome</keyword>
<dbReference type="AlphaFoldDB" id="A0A8K0KBB1"/>
<evidence type="ECO:0000313" key="2">
    <source>
        <dbReference type="Proteomes" id="UP000792457"/>
    </source>
</evidence>
<reference evidence="1" key="2">
    <citation type="submission" date="2017-10" db="EMBL/GenBank/DDBJ databases">
        <title>Ladona fulva Genome sequencing and assembly.</title>
        <authorList>
            <person name="Murali S."/>
            <person name="Richards S."/>
            <person name="Bandaranaike D."/>
            <person name="Bellair M."/>
            <person name="Blankenburg K."/>
            <person name="Chao H."/>
            <person name="Dinh H."/>
            <person name="Doddapaneni H."/>
            <person name="Dugan-Rocha S."/>
            <person name="Elkadiri S."/>
            <person name="Gnanaolivu R."/>
            <person name="Hernandez B."/>
            <person name="Skinner E."/>
            <person name="Javaid M."/>
            <person name="Lee S."/>
            <person name="Li M."/>
            <person name="Ming W."/>
            <person name="Munidasa M."/>
            <person name="Muniz J."/>
            <person name="Nguyen L."/>
            <person name="Hughes D."/>
            <person name="Osuji N."/>
            <person name="Pu L.-L."/>
            <person name="Puazo M."/>
            <person name="Qu C."/>
            <person name="Quiroz J."/>
            <person name="Raj R."/>
            <person name="Weissenberger G."/>
            <person name="Xin Y."/>
            <person name="Zou X."/>
            <person name="Han Y."/>
            <person name="Worley K."/>
            <person name="Muzny D."/>
            <person name="Gibbs R."/>
        </authorList>
    </citation>
    <scope>NUCLEOTIDE SEQUENCE</scope>
    <source>
        <strain evidence="1">Sampled in the wild</strain>
    </source>
</reference>
<evidence type="ECO:0000313" key="1">
    <source>
        <dbReference type="EMBL" id="KAG8230999.1"/>
    </source>
</evidence>
<gene>
    <name evidence="1" type="ORF">J437_LFUL010015</name>
</gene>
<proteinExistence type="predicted"/>
<dbReference type="Proteomes" id="UP000792457">
    <property type="component" value="Unassembled WGS sequence"/>
</dbReference>